<evidence type="ECO:0000256" key="1">
    <source>
        <dbReference type="SAM" id="MobiDB-lite"/>
    </source>
</evidence>
<name>L0RBU6_9BACT</name>
<sequence length="55" mass="6080">MLKKNVSLESTIACILQILSLAKHTVNYSLNLQRDPDTFSGQTVRPQDTTSTVDS</sequence>
<dbReference type="AlphaFoldDB" id="L0RBU6"/>
<evidence type="ECO:0000313" key="3">
    <source>
        <dbReference type="Proteomes" id="UP000010808"/>
    </source>
</evidence>
<dbReference type="KEGG" id="dhy:DESAM_21383"/>
<protein>
    <submittedName>
        <fullName evidence="2">Uncharacterized protein</fullName>
    </submittedName>
</protein>
<dbReference type="HOGENOM" id="CLU_3024701_0_0_7"/>
<feature type="compositionally biased region" description="Polar residues" evidence="1">
    <location>
        <begin position="39"/>
        <end position="55"/>
    </location>
</feature>
<gene>
    <name evidence="2" type="ORF">DESAM_21383</name>
</gene>
<dbReference type="EMBL" id="FO203522">
    <property type="protein sequence ID" value="CCO23660.1"/>
    <property type="molecule type" value="Genomic_DNA"/>
</dbReference>
<dbReference type="Proteomes" id="UP000010808">
    <property type="component" value="Chromosome"/>
</dbReference>
<accession>L0RBU6</accession>
<feature type="region of interest" description="Disordered" evidence="1">
    <location>
        <begin position="36"/>
        <end position="55"/>
    </location>
</feature>
<proteinExistence type="predicted"/>
<organism evidence="2 3">
    <name type="scientific">Maridesulfovibrio hydrothermalis AM13 = DSM 14728</name>
    <dbReference type="NCBI Taxonomy" id="1121451"/>
    <lineage>
        <taxon>Bacteria</taxon>
        <taxon>Pseudomonadati</taxon>
        <taxon>Thermodesulfobacteriota</taxon>
        <taxon>Desulfovibrionia</taxon>
        <taxon>Desulfovibrionales</taxon>
        <taxon>Desulfovibrionaceae</taxon>
        <taxon>Maridesulfovibrio</taxon>
    </lineage>
</organism>
<keyword evidence="3" id="KW-1185">Reference proteome</keyword>
<evidence type="ECO:0000313" key="2">
    <source>
        <dbReference type="EMBL" id="CCO23660.1"/>
    </source>
</evidence>
<reference evidence="2 3" key="1">
    <citation type="submission" date="2012-10" db="EMBL/GenBank/DDBJ databases">
        <authorList>
            <person name="Genoscope - CEA"/>
        </authorList>
    </citation>
    <scope>NUCLEOTIDE SEQUENCE [LARGE SCALE GENOMIC DNA]</scope>
    <source>
        <strain evidence="3">AM13 / DSM 14728</strain>
    </source>
</reference>